<feature type="region of interest" description="Disordered" evidence="1">
    <location>
        <begin position="106"/>
        <end position="149"/>
    </location>
</feature>
<accession>A0A7U2N1M5</accession>
<evidence type="ECO:0000313" key="3">
    <source>
        <dbReference type="Proteomes" id="UP000596276"/>
    </source>
</evidence>
<dbReference type="OMA" id="LNHWKSD"/>
<protein>
    <submittedName>
        <fullName evidence="2">Uncharacterized protein</fullName>
    </submittedName>
</protein>
<dbReference type="EMBL" id="CP044623">
    <property type="protein sequence ID" value="QRD93917.1"/>
    <property type="molecule type" value="Genomic_DNA"/>
</dbReference>
<proteinExistence type="predicted"/>
<dbReference type="Proteomes" id="UP000596276">
    <property type="component" value="Chromosome 6"/>
</dbReference>
<reference evidence="3" key="1">
    <citation type="journal article" date="2021" name="G3 (Bethesda)">
        <title>Chromosome assembled and annotated genome sequence of Aspergillus flavus NRRL 3357.</title>
        <authorList>
            <person name="Skerker J.M."/>
            <person name="Pianalto K.M."/>
            <person name="Mondo S.J."/>
            <person name="Yang K."/>
            <person name="Arkin A.P."/>
            <person name="Keller N.P."/>
            <person name="Grigoriev I.V."/>
            <person name="Louise Glass N.L."/>
        </authorList>
    </citation>
    <scope>NUCLEOTIDE SEQUENCE [LARGE SCALE GENOMIC DNA]</scope>
    <source>
        <strain evidence="3">ATCC 200026 / FGSC A1120 / IAM 13836 / NRRL 3357 / JCM 12722 / SRRC 167</strain>
    </source>
</reference>
<dbReference type="VEuPathDB" id="FungiDB:AFLA_008884"/>
<organism evidence="2 3">
    <name type="scientific">Aspergillus flavus (strain ATCC 200026 / FGSC A1120 / IAM 13836 / NRRL 3357 / JCM 12722 / SRRC 167)</name>
    <dbReference type="NCBI Taxonomy" id="332952"/>
    <lineage>
        <taxon>Eukaryota</taxon>
        <taxon>Fungi</taxon>
        <taxon>Dikarya</taxon>
        <taxon>Ascomycota</taxon>
        <taxon>Pezizomycotina</taxon>
        <taxon>Eurotiomycetes</taxon>
        <taxon>Eurotiomycetidae</taxon>
        <taxon>Eurotiales</taxon>
        <taxon>Aspergillaceae</taxon>
        <taxon>Aspergillus</taxon>
        <taxon>Aspergillus subgen. Circumdati</taxon>
    </lineage>
</organism>
<evidence type="ECO:0000313" key="2">
    <source>
        <dbReference type="EMBL" id="QRD93917.1"/>
    </source>
</evidence>
<dbReference type="VEuPathDB" id="FungiDB:F9C07_8369"/>
<sequence length="177" mass="19128">MTQTSQFSSPRLIPVHSSKPSNFDCFKSRSMALLAKASSLACLLVLAFLALASISHSRPVTEISRSGTLHARDPDPRLIPGSNDLVSDILDSIGLQNFQKLNNWKQNQATDESSNTAPTKTQQNNTTPSSNHTAKQTTPSGLADPAGDPSGFVSGLLRLLSDRFKQAWHSSDEHTLT</sequence>
<keyword evidence="3" id="KW-1185">Reference proteome</keyword>
<evidence type="ECO:0000256" key="1">
    <source>
        <dbReference type="SAM" id="MobiDB-lite"/>
    </source>
</evidence>
<feature type="compositionally biased region" description="Polar residues" evidence="1">
    <location>
        <begin position="106"/>
        <end position="140"/>
    </location>
</feature>
<name>A0A7U2N1M5_ASPFN</name>
<dbReference type="AlphaFoldDB" id="A0A7U2N1M5"/>
<gene>
    <name evidence="2" type="ORF">F9C07_8369</name>
</gene>